<dbReference type="EMBL" id="JACJTE010000070">
    <property type="protein sequence ID" value="MBD2565125.1"/>
    <property type="molecule type" value="Genomic_DNA"/>
</dbReference>
<dbReference type="RefSeq" id="WP_190900076.1">
    <property type="nucleotide sequence ID" value="NZ_JACJTE010000070.1"/>
</dbReference>
<protein>
    <submittedName>
        <fullName evidence="2">DEAD/DEAH box helicase</fullName>
    </submittedName>
</protein>
<dbReference type="InterPro" id="IPR027417">
    <property type="entry name" value="P-loop_NTPase"/>
</dbReference>
<proteinExistence type="predicted"/>
<evidence type="ECO:0000313" key="2">
    <source>
        <dbReference type="EMBL" id="MBD2565125.1"/>
    </source>
</evidence>
<keyword evidence="2" id="KW-0067">ATP-binding</keyword>
<gene>
    <name evidence="2" type="ORF">H6G95_32010</name>
</gene>
<keyword evidence="2" id="KW-0378">Hydrolase</keyword>
<keyword evidence="2" id="KW-0547">Nucleotide-binding</keyword>
<keyword evidence="2" id="KW-0347">Helicase</keyword>
<keyword evidence="3" id="KW-1185">Reference proteome</keyword>
<dbReference type="Gene3D" id="3.40.50.300">
    <property type="entry name" value="P-loop containing nucleotide triphosphate hydrolases"/>
    <property type="match status" value="1"/>
</dbReference>
<dbReference type="Proteomes" id="UP000604661">
    <property type="component" value="Unassembled WGS sequence"/>
</dbReference>
<reference evidence="2 3" key="1">
    <citation type="journal article" date="2020" name="ISME J.">
        <title>Comparative genomics reveals insights into cyanobacterial evolution and habitat adaptation.</title>
        <authorList>
            <person name="Chen M.Y."/>
            <person name="Teng W.K."/>
            <person name="Zhao L."/>
            <person name="Hu C.X."/>
            <person name="Zhou Y.K."/>
            <person name="Han B.P."/>
            <person name="Song L.R."/>
            <person name="Shu W.S."/>
        </authorList>
    </citation>
    <scope>NUCLEOTIDE SEQUENCE [LARGE SCALE GENOMIC DNA]</scope>
    <source>
        <strain evidence="2 3">FACHB-391</strain>
    </source>
</reference>
<organism evidence="2 3">
    <name type="scientific">Nostoc linckia FACHB-391</name>
    <dbReference type="NCBI Taxonomy" id="2692906"/>
    <lineage>
        <taxon>Bacteria</taxon>
        <taxon>Bacillati</taxon>
        <taxon>Cyanobacteriota</taxon>
        <taxon>Cyanophyceae</taxon>
        <taxon>Nostocales</taxon>
        <taxon>Nostocaceae</taxon>
        <taxon>Nostoc</taxon>
    </lineage>
</organism>
<comment type="caution">
    <text evidence="2">The sequence shown here is derived from an EMBL/GenBank/DDBJ whole genome shotgun (WGS) entry which is preliminary data.</text>
</comment>
<sequence length="777" mass="89799">MNKLRTCPDIKPILAGLKDFQRDTVDYVFRRLYLDSDTSDRFLVADEVGLGKTLIARGLIAKTIDHLWDKVKRIDILYICSNADIARQNIQRLNITGEEDFCLASRITLLPLQLHNLQENRINFISFTPGTSFDLKSSLGTATERATLYWLLHKVWNFQEKVAPKNIFQGGSGKDRFRENLKGFRYSIDKSLSQKFQQRLKQQIATEQQAGKPDLYSRFTALCDSFYRTRELSDIPGEEKKERNCFIGDLRLLLAKACISALEPDLIILDEFQRFKHLLEPKNDFNEIAHELFNSSDERSPVKVVLLSATPYKMYTLNHEAEDNHYEDFLRTIEFLQSNEAKTLAFEQILSKYRRELLQLNNISYENLIEIKSKLEYELRRVMVRTERLSASPDRNGMLTEISSRSTKLEAQDIETYLSLQNLARILKHHDTMEYWKSAPYLLNFMDNYQLKKSFINTVNDQQHLTSLAKIISNTPSLLLSHQEFSTYTKIDPCNARLRSLLTDTVEAGTWKLLWIPPSLPYYQLSGVFADPTLSKFTKRLVFSSWRVVPKVIATLLSYEAERQMIGSFEKFPQNTPEARQRRRPLLRFARTDNRLTGMQVLGLLYPSTVLARECDPLSFAIDTEAIEKPSTLSELLPRIQQRIDDLLQALNLQSSSETGNEDESWYWVAPILLDNYFDPEATQQWFSQPKLANSWAGEENEDENATEDGSLWYEHVKVAKNLINELPTLGKRPGRGERTWYLPLLCSPASLPTSTQQFWVGELLGNVDLKNVSVMQ</sequence>
<evidence type="ECO:0000259" key="1">
    <source>
        <dbReference type="SMART" id="SM00487"/>
    </source>
</evidence>
<dbReference type="GO" id="GO:0004386">
    <property type="term" value="F:helicase activity"/>
    <property type="evidence" value="ECO:0007669"/>
    <property type="project" value="UniProtKB-KW"/>
</dbReference>
<name>A0ABR8F5K6_NOSLI</name>
<dbReference type="SMART" id="SM00487">
    <property type="entry name" value="DEXDc"/>
    <property type="match status" value="1"/>
</dbReference>
<accession>A0ABR8F5K6</accession>
<evidence type="ECO:0000313" key="3">
    <source>
        <dbReference type="Proteomes" id="UP000604661"/>
    </source>
</evidence>
<dbReference type="InterPro" id="IPR014001">
    <property type="entry name" value="Helicase_ATP-bd"/>
</dbReference>
<dbReference type="SUPFAM" id="SSF52540">
    <property type="entry name" value="P-loop containing nucleoside triphosphate hydrolases"/>
    <property type="match status" value="1"/>
</dbReference>
<feature type="domain" description="Helicase ATP-binding" evidence="1">
    <location>
        <begin position="13"/>
        <end position="336"/>
    </location>
</feature>